<evidence type="ECO:0000313" key="1">
    <source>
        <dbReference type="EMBL" id="CAB4764078.1"/>
    </source>
</evidence>
<dbReference type="AlphaFoldDB" id="A0A6J6UYC9"/>
<reference evidence="1" key="1">
    <citation type="submission" date="2020-05" db="EMBL/GenBank/DDBJ databases">
        <authorList>
            <person name="Chiriac C."/>
            <person name="Salcher M."/>
            <person name="Ghai R."/>
            <person name="Kavagutti S V."/>
        </authorList>
    </citation>
    <scope>NUCLEOTIDE SEQUENCE</scope>
</reference>
<accession>A0A6J6UYC9</accession>
<organism evidence="1">
    <name type="scientific">freshwater metagenome</name>
    <dbReference type="NCBI Taxonomy" id="449393"/>
    <lineage>
        <taxon>unclassified sequences</taxon>
        <taxon>metagenomes</taxon>
        <taxon>ecological metagenomes</taxon>
    </lineage>
</organism>
<dbReference type="EMBL" id="CAEZZM010000072">
    <property type="protein sequence ID" value="CAB4764078.1"/>
    <property type="molecule type" value="Genomic_DNA"/>
</dbReference>
<proteinExistence type="predicted"/>
<name>A0A6J6UYC9_9ZZZZ</name>
<protein>
    <submittedName>
        <fullName evidence="1">Unannotated protein</fullName>
    </submittedName>
</protein>
<gene>
    <name evidence="1" type="ORF">UFOPK2872_00694</name>
</gene>
<sequence length="188" mass="20778">MSARWCKNAHAWHLGKQRHVVDAVVAWAVIAGDACAVEAEDDGKAMQRNVVHHLIPRAVQERGVQGNNRAHAAHGHARCGSDCVLLGNANVEETFGEFLLKVNEASGAWHCCGDCNNTRIFFGKRNDAVGKSFRVTSWAGLWRAGNRVEHWRIMQVLFVVIFGGRISATFLRDHMNDDGAFFNTLLSG</sequence>